<keyword evidence="4" id="KW-1185">Reference proteome</keyword>
<feature type="region of interest" description="Disordered" evidence="1">
    <location>
        <begin position="270"/>
        <end position="299"/>
    </location>
</feature>
<feature type="compositionally biased region" description="Low complexity" evidence="1">
    <location>
        <begin position="270"/>
        <end position="282"/>
    </location>
</feature>
<keyword evidence="2" id="KW-1133">Transmembrane helix</keyword>
<dbReference type="PANTHER" id="PTHR47154:SF2">
    <property type="entry name" value="G-PROTEIN COUPLED RECEPTOR MTH-RELATED"/>
    <property type="match status" value="1"/>
</dbReference>
<dbReference type="GO" id="GO:0008528">
    <property type="term" value="F:G protein-coupled peptide receptor activity"/>
    <property type="evidence" value="ECO:0007669"/>
    <property type="project" value="TreeGrafter"/>
</dbReference>
<proteinExistence type="predicted"/>
<dbReference type="PANTHER" id="PTHR47154">
    <property type="entry name" value="G-PROTEIN COUPLED RECEPTOR MTH-RELATED"/>
    <property type="match status" value="1"/>
</dbReference>
<evidence type="ECO:0008006" key="5">
    <source>
        <dbReference type="Google" id="ProtNLM"/>
    </source>
</evidence>
<gene>
    <name evidence="3" type="ORF">R5R35_002774</name>
</gene>
<sequence length="372" mass="41535">MVNTLRACSHLYGDEPEICLNFALSVYFFLVAANVWVNVLTLDIADGLRRPLHERAVGDTGRWKRTIFFSIYAWGFAAVLTSFAAHAEFNPQSTLPKPTYLETRTCRFEECGYLGRHATLIYYYGPIGTLFLVNLAIYAYLAIRLDQLNADSEMVDEQAMNDSAPAHRSGTIFFRLLMMMGTIEWVVEFTMWGLRGKFRTTEYLEKYKRFATIEDEHQSQTEFRIAGVVLDALRAASVAWVCCGRPRVRKRLGESVRRTLRRPLRLASALSSSAAASSSAGPDPDPDPDPDQHPRVGSRAIKFLRRSARRLRSWPQRVKPQPPQVGRSLSEEPATASAAAASSPAEHIEMRTFSVASLEDSPPPSPAATSGV</sequence>
<feature type="transmembrane region" description="Helical" evidence="2">
    <location>
        <begin position="66"/>
        <end position="87"/>
    </location>
</feature>
<reference evidence="3 4" key="1">
    <citation type="submission" date="2024-03" db="EMBL/GenBank/DDBJ databases">
        <title>The genome assembly and annotation of the cricket Gryllus longicercus Weissman &amp; Gray.</title>
        <authorList>
            <person name="Szrajer S."/>
            <person name="Gray D."/>
            <person name="Ylla G."/>
        </authorList>
    </citation>
    <scope>NUCLEOTIDE SEQUENCE [LARGE SCALE GENOMIC DNA]</scope>
    <source>
        <strain evidence="3">DAG 2021-001</strain>
        <tissue evidence="3">Whole body minus gut</tissue>
    </source>
</reference>
<evidence type="ECO:0000313" key="4">
    <source>
        <dbReference type="Proteomes" id="UP001378592"/>
    </source>
</evidence>
<dbReference type="InterPro" id="IPR051384">
    <property type="entry name" value="Mth_GPCR"/>
</dbReference>
<dbReference type="EMBL" id="JAZDUA010000026">
    <property type="protein sequence ID" value="KAK7872324.1"/>
    <property type="molecule type" value="Genomic_DNA"/>
</dbReference>
<dbReference type="AlphaFoldDB" id="A0AAN9ZG78"/>
<organism evidence="3 4">
    <name type="scientific">Gryllus longicercus</name>
    <dbReference type="NCBI Taxonomy" id="2509291"/>
    <lineage>
        <taxon>Eukaryota</taxon>
        <taxon>Metazoa</taxon>
        <taxon>Ecdysozoa</taxon>
        <taxon>Arthropoda</taxon>
        <taxon>Hexapoda</taxon>
        <taxon>Insecta</taxon>
        <taxon>Pterygota</taxon>
        <taxon>Neoptera</taxon>
        <taxon>Polyneoptera</taxon>
        <taxon>Orthoptera</taxon>
        <taxon>Ensifera</taxon>
        <taxon>Gryllidea</taxon>
        <taxon>Grylloidea</taxon>
        <taxon>Gryllidae</taxon>
        <taxon>Gryllinae</taxon>
        <taxon>Gryllus</taxon>
    </lineage>
</organism>
<dbReference type="GO" id="GO:0005886">
    <property type="term" value="C:plasma membrane"/>
    <property type="evidence" value="ECO:0007669"/>
    <property type="project" value="TreeGrafter"/>
</dbReference>
<accession>A0AAN9ZG78</accession>
<comment type="caution">
    <text evidence="3">The sequence shown here is derived from an EMBL/GenBank/DDBJ whole genome shotgun (WGS) entry which is preliminary data.</text>
</comment>
<feature type="compositionally biased region" description="Low complexity" evidence="1">
    <location>
        <begin position="331"/>
        <end position="345"/>
    </location>
</feature>
<feature type="transmembrane region" description="Helical" evidence="2">
    <location>
        <begin position="20"/>
        <end position="45"/>
    </location>
</feature>
<feature type="region of interest" description="Disordered" evidence="1">
    <location>
        <begin position="311"/>
        <end position="372"/>
    </location>
</feature>
<name>A0AAN9ZG78_9ORTH</name>
<evidence type="ECO:0000256" key="1">
    <source>
        <dbReference type="SAM" id="MobiDB-lite"/>
    </source>
</evidence>
<protein>
    <recommendedName>
        <fullName evidence="5">G-protein coupled receptors family 2 profile 2 domain-containing protein</fullName>
    </recommendedName>
</protein>
<dbReference type="Gene3D" id="1.20.1070.10">
    <property type="entry name" value="Rhodopsin 7-helix transmembrane proteins"/>
    <property type="match status" value="1"/>
</dbReference>
<feature type="transmembrane region" description="Helical" evidence="2">
    <location>
        <begin position="172"/>
        <end position="194"/>
    </location>
</feature>
<keyword evidence="2" id="KW-0812">Transmembrane</keyword>
<feature type="transmembrane region" description="Helical" evidence="2">
    <location>
        <begin position="121"/>
        <end position="143"/>
    </location>
</feature>
<keyword evidence="2" id="KW-0472">Membrane</keyword>
<evidence type="ECO:0000256" key="2">
    <source>
        <dbReference type="SAM" id="Phobius"/>
    </source>
</evidence>
<dbReference type="Proteomes" id="UP001378592">
    <property type="component" value="Unassembled WGS sequence"/>
</dbReference>
<evidence type="ECO:0000313" key="3">
    <source>
        <dbReference type="EMBL" id="KAK7872324.1"/>
    </source>
</evidence>